<evidence type="ECO:0000313" key="2">
    <source>
        <dbReference type="EMBL" id="MEJ1249402.1"/>
    </source>
</evidence>
<comment type="caution">
    <text evidence="2">The sequence shown here is derived from an EMBL/GenBank/DDBJ whole genome shotgun (WGS) entry which is preliminary data.</text>
</comment>
<dbReference type="InterPro" id="IPR021557">
    <property type="entry name" value="DUF3016"/>
</dbReference>
<gene>
    <name evidence="2" type="ORF">WB794_06910</name>
</gene>
<accession>A0AAW9R011</accession>
<dbReference type="RefSeq" id="WP_337335115.1">
    <property type="nucleotide sequence ID" value="NZ_JBBDHC010000007.1"/>
</dbReference>
<dbReference type="Pfam" id="PF11454">
    <property type="entry name" value="DUF3016"/>
    <property type="match status" value="1"/>
</dbReference>
<name>A0AAW9R011_9GAMM</name>
<reference evidence="2 3" key="1">
    <citation type="journal article" date="2016" name="Antonie Van Leeuwenhoek">
        <title>Denitratimonas tolerans gen. nov., sp. nov., a denitrifying bacterium isolated from a bioreactor for tannery wastewater treatment.</title>
        <authorList>
            <person name="Han S.I."/>
            <person name="Kim J.O."/>
            <person name="Lee Y.R."/>
            <person name="Ekpeghere K.I."/>
            <person name="Koh S.C."/>
            <person name="Whang K.S."/>
        </authorList>
    </citation>
    <scope>NUCLEOTIDE SEQUENCE [LARGE SCALE GENOMIC DNA]</scope>
    <source>
        <strain evidence="2 3">KACC 17565</strain>
    </source>
</reference>
<dbReference type="AlphaFoldDB" id="A0AAW9R011"/>
<proteinExistence type="predicted"/>
<evidence type="ECO:0000256" key="1">
    <source>
        <dbReference type="SAM" id="SignalP"/>
    </source>
</evidence>
<sequence>MKTIGMPWIAAAIALLALGAAPALRAQETAPAPGGAVSRVSVELGAYDQMTEVKRLRGSARRTTEQQIHALAAWLARQAESRVPDDQTLRITLVDVDLAGDYEPGRAISLQDVRVVKDLYPPRIEIRWVFADADGKPLREGEGRLRDVGFMTGSGPIDSDPLRYEKRMLRDWLRRVLPPDA</sequence>
<evidence type="ECO:0000313" key="3">
    <source>
        <dbReference type="Proteomes" id="UP001364472"/>
    </source>
</evidence>
<feature type="chain" id="PRO_5043600523" evidence="1">
    <location>
        <begin position="27"/>
        <end position="181"/>
    </location>
</feature>
<protein>
    <submittedName>
        <fullName evidence="2">DUF3016 domain-containing protein</fullName>
    </submittedName>
</protein>
<feature type="signal peptide" evidence="1">
    <location>
        <begin position="1"/>
        <end position="26"/>
    </location>
</feature>
<keyword evidence="1" id="KW-0732">Signal</keyword>
<organism evidence="2 3">
    <name type="scientific">Denitratimonas tolerans</name>
    <dbReference type="NCBI Taxonomy" id="1338420"/>
    <lineage>
        <taxon>Bacteria</taxon>
        <taxon>Pseudomonadati</taxon>
        <taxon>Pseudomonadota</taxon>
        <taxon>Gammaproteobacteria</taxon>
        <taxon>Lysobacterales</taxon>
        <taxon>Lysobacteraceae</taxon>
        <taxon>Denitratimonas</taxon>
    </lineage>
</organism>
<dbReference type="Proteomes" id="UP001364472">
    <property type="component" value="Unassembled WGS sequence"/>
</dbReference>
<dbReference type="EMBL" id="JBBDHC010000007">
    <property type="protein sequence ID" value="MEJ1249402.1"/>
    <property type="molecule type" value="Genomic_DNA"/>
</dbReference>
<keyword evidence="3" id="KW-1185">Reference proteome</keyword>